<accession>A0A8K0NCE3</accession>
<sequence>MGKNAKVVTEVIVETSTEAIPISSSVRVISKTEANLSKESKGEAIKAFDSFNSTNALTLEGEDIQHQVSGAFNSLASLSHYLASFVGATSGFSPLELMEAKNELEKLKYYLEQEKAANVDLIKDIDCSKKALSEAQKVINRKDDELSKVCHRIESPLKAGVPKGHHKRKIRIVDERSARIQIEPLSAQQSPVVKEPSLLSVEDFQIIQVPHDSKLPILEEGHEASIEYLFSEAILGLSAPDVPEPFPKEE</sequence>
<keyword evidence="2" id="KW-1185">Reference proteome</keyword>
<dbReference type="Proteomes" id="UP000797356">
    <property type="component" value="Chromosome 14"/>
</dbReference>
<comment type="caution">
    <text evidence="1">The sequence shown here is derived from an EMBL/GenBank/DDBJ whole genome shotgun (WGS) entry which is preliminary data.</text>
</comment>
<evidence type="ECO:0000313" key="2">
    <source>
        <dbReference type="Proteomes" id="UP000797356"/>
    </source>
</evidence>
<name>A0A8K0NCE3_COCNU</name>
<proteinExistence type="predicted"/>
<dbReference type="EMBL" id="CM017885">
    <property type="protein sequence ID" value="KAG1368188.1"/>
    <property type="molecule type" value="Genomic_DNA"/>
</dbReference>
<organism evidence="1 2">
    <name type="scientific">Cocos nucifera</name>
    <name type="common">Coconut palm</name>
    <dbReference type="NCBI Taxonomy" id="13894"/>
    <lineage>
        <taxon>Eukaryota</taxon>
        <taxon>Viridiplantae</taxon>
        <taxon>Streptophyta</taxon>
        <taxon>Embryophyta</taxon>
        <taxon>Tracheophyta</taxon>
        <taxon>Spermatophyta</taxon>
        <taxon>Magnoliopsida</taxon>
        <taxon>Liliopsida</taxon>
        <taxon>Arecaceae</taxon>
        <taxon>Arecoideae</taxon>
        <taxon>Cocoseae</taxon>
        <taxon>Attaleinae</taxon>
        <taxon>Cocos</taxon>
    </lineage>
</organism>
<gene>
    <name evidence="1" type="ORF">COCNU_14G006560</name>
</gene>
<reference evidence="1" key="2">
    <citation type="submission" date="2019-07" db="EMBL/GenBank/DDBJ databases">
        <authorList>
            <person name="Yang Y."/>
            <person name="Bocs S."/>
            <person name="Baudouin L."/>
        </authorList>
    </citation>
    <scope>NUCLEOTIDE SEQUENCE</scope>
    <source>
        <tissue evidence="1">Spear leaf of Hainan Tall coconut</tissue>
    </source>
</reference>
<evidence type="ECO:0000313" key="1">
    <source>
        <dbReference type="EMBL" id="KAG1368188.1"/>
    </source>
</evidence>
<protein>
    <submittedName>
        <fullName evidence="1">Uncharacterized protein</fullName>
    </submittedName>
</protein>
<reference evidence="1" key="1">
    <citation type="journal article" date="2017" name="Gigascience">
        <title>The genome draft of coconut (Cocos nucifera).</title>
        <authorList>
            <person name="Xiao Y."/>
            <person name="Xu P."/>
            <person name="Fan H."/>
            <person name="Baudouin L."/>
            <person name="Xia W."/>
            <person name="Bocs S."/>
            <person name="Xu J."/>
            <person name="Li Q."/>
            <person name="Guo A."/>
            <person name="Zhou L."/>
            <person name="Li J."/>
            <person name="Wu Y."/>
            <person name="Ma Z."/>
            <person name="Armero A."/>
            <person name="Issali A.E."/>
            <person name="Liu N."/>
            <person name="Peng M."/>
            <person name="Yang Y."/>
        </authorList>
    </citation>
    <scope>NUCLEOTIDE SEQUENCE</scope>
    <source>
        <tissue evidence="1">Spear leaf of Hainan Tall coconut</tissue>
    </source>
</reference>
<dbReference type="AlphaFoldDB" id="A0A8K0NCE3"/>